<dbReference type="PROSITE" id="PS50127">
    <property type="entry name" value="UBC_2"/>
    <property type="match status" value="1"/>
</dbReference>
<comment type="caution">
    <text evidence="3">The sequence shown here is derived from an EMBL/GenBank/DDBJ whole genome shotgun (WGS) entry which is preliminary data.</text>
</comment>
<dbReference type="Gene3D" id="3.10.110.10">
    <property type="entry name" value="Ubiquitin Conjugating Enzyme"/>
    <property type="match status" value="1"/>
</dbReference>
<dbReference type="InterPro" id="IPR050113">
    <property type="entry name" value="Ub_conjugating_enzyme"/>
</dbReference>
<evidence type="ECO:0000313" key="4">
    <source>
        <dbReference type="Proteomes" id="UP000239560"/>
    </source>
</evidence>
<dbReference type="OrthoDB" id="5596422at2759"/>
<sequence>MAQEVAQRLGRLPDVGRPARTHRLRDHGLLGGFSRRACGVGVERKHVGSGLGDCRRADLRPLAHFAGWSGVLFVHQGYYRGAVLHFTLAIPSSYPSKAPSVTFESPVFHPLVDPVSGNMRLDWRFPTWRPREDCIWNVLHAMKAAFKRKALDQLREAMCANVEAYHTYREQTALFAHLASQTANLSTSSSTLYASPPSRLEDTQPSPIRFRRLEEEEEKVLKAEVQKLGDAKVVKVKPAADLSA</sequence>
<feature type="domain" description="UBC core" evidence="2">
    <location>
        <begin position="35"/>
        <end position="188"/>
    </location>
</feature>
<dbReference type="Proteomes" id="UP000239560">
    <property type="component" value="Unassembled WGS sequence"/>
</dbReference>
<keyword evidence="1" id="KW-0833">Ubl conjugation pathway</keyword>
<dbReference type="InterPro" id="IPR000608">
    <property type="entry name" value="UBC"/>
</dbReference>
<evidence type="ECO:0000313" key="3">
    <source>
        <dbReference type="EMBL" id="PRQ77129.1"/>
    </source>
</evidence>
<dbReference type="SUPFAM" id="SSF54495">
    <property type="entry name" value="UBC-like"/>
    <property type="match status" value="1"/>
</dbReference>
<dbReference type="Pfam" id="PF00179">
    <property type="entry name" value="UQ_con"/>
    <property type="match status" value="1"/>
</dbReference>
<gene>
    <name evidence="3" type="ORF">AAT19DRAFT_12547</name>
</gene>
<evidence type="ECO:0000256" key="1">
    <source>
        <dbReference type="ARBA" id="ARBA00022786"/>
    </source>
</evidence>
<dbReference type="SMART" id="SM00212">
    <property type="entry name" value="UBCc"/>
    <property type="match status" value="1"/>
</dbReference>
<organism evidence="3 4">
    <name type="scientific">Rhodotorula toruloides</name>
    <name type="common">Yeast</name>
    <name type="synonym">Rhodosporidium toruloides</name>
    <dbReference type="NCBI Taxonomy" id="5286"/>
    <lineage>
        <taxon>Eukaryota</taxon>
        <taxon>Fungi</taxon>
        <taxon>Dikarya</taxon>
        <taxon>Basidiomycota</taxon>
        <taxon>Pucciniomycotina</taxon>
        <taxon>Microbotryomycetes</taxon>
        <taxon>Sporidiobolales</taxon>
        <taxon>Sporidiobolaceae</taxon>
        <taxon>Rhodotorula</taxon>
    </lineage>
</organism>
<name>A0A2T0AGJ0_RHOTO</name>
<protein>
    <submittedName>
        <fullName evidence="3">Ubiquitin-conjugating enzyme/RWD-like protein</fullName>
    </submittedName>
</protein>
<dbReference type="EMBL" id="LCTV02000002">
    <property type="protein sequence ID" value="PRQ77129.1"/>
    <property type="molecule type" value="Genomic_DNA"/>
</dbReference>
<dbReference type="CDD" id="cd23814">
    <property type="entry name" value="UEV_AKTIP"/>
    <property type="match status" value="1"/>
</dbReference>
<dbReference type="InterPro" id="IPR016135">
    <property type="entry name" value="UBQ-conjugating_enzyme/RWD"/>
</dbReference>
<dbReference type="PANTHER" id="PTHR24067">
    <property type="entry name" value="UBIQUITIN-CONJUGATING ENZYME E2"/>
    <property type="match status" value="1"/>
</dbReference>
<reference evidence="3 4" key="1">
    <citation type="journal article" date="2018" name="Elife">
        <title>Functional genomics of lipid metabolism in the oleaginous yeast Rhodosporidium toruloides.</title>
        <authorList>
            <person name="Coradetti S.T."/>
            <person name="Pinel D."/>
            <person name="Geiselman G."/>
            <person name="Ito M."/>
            <person name="Mondo S."/>
            <person name="Reilly M.C."/>
            <person name="Cheng Y.F."/>
            <person name="Bauer S."/>
            <person name="Grigoriev I."/>
            <person name="Gladden J.M."/>
            <person name="Simmons B.A."/>
            <person name="Brem R."/>
            <person name="Arkin A.P."/>
            <person name="Skerker J.M."/>
        </authorList>
    </citation>
    <scope>NUCLEOTIDE SEQUENCE [LARGE SCALE GENOMIC DNA]</scope>
    <source>
        <strain evidence="3 4">NBRC 0880</strain>
    </source>
</reference>
<accession>A0A2T0AGJ0</accession>
<dbReference type="AlphaFoldDB" id="A0A2T0AGJ0"/>
<evidence type="ECO:0000259" key="2">
    <source>
        <dbReference type="PROSITE" id="PS50127"/>
    </source>
</evidence>
<proteinExistence type="predicted"/>